<keyword evidence="3" id="KW-0547">Nucleotide-binding</keyword>
<dbReference type="Proteomes" id="UP000274578">
    <property type="component" value="Chromosome 1"/>
</dbReference>
<feature type="compositionally biased region" description="Basic and acidic residues" evidence="1">
    <location>
        <begin position="351"/>
        <end position="362"/>
    </location>
</feature>
<evidence type="ECO:0000313" key="4">
    <source>
        <dbReference type="Proteomes" id="UP000274578"/>
    </source>
</evidence>
<evidence type="ECO:0000256" key="1">
    <source>
        <dbReference type="SAM" id="MobiDB-lite"/>
    </source>
</evidence>
<organism evidence="3 4">
    <name type="scientific">Segatella oris</name>
    <dbReference type="NCBI Taxonomy" id="28135"/>
    <lineage>
        <taxon>Bacteria</taxon>
        <taxon>Pseudomonadati</taxon>
        <taxon>Bacteroidota</taxon>
        <taxon>Bacteroidia</taxon>
        <taxon>Bacteroidales</taxon>
        <taxon>Prevotellaceae</taxon>
        <taxon>Segatella</taxon>
    </lineage>
</organism>
<feature type="compositionally biased region" description="Polar residues" evidence="1">
    <location>
        <begin position="333"/>
        <end position="350"/>
    </location>
</feature>
<gene>
    <name evidence="3" type="ORF">NCTC13071_00300</name>
</gene>
<keyword evidence="3" id="KW-0067">ATP-binding</keyword>
<sequence length="362" mass="42704">MGRRLRDNITSHYFEAANRLASKRARRKVIAYVESYDDVFFWRTILSRFETQDRYFEVMLPTRMSHLERGKKAAISSLLNGVGQDMIACVDADYDYLMQGASPNSRMLLENPYVFHTFAYSIENLQCYASTLHDVAVAVTLNDHQIFDFNDFMRQYSEAIYPLYVWNIWYYRSTHYGEFTITDFNHIIDVGDINIDYPEIALERLRKKVGRAVEKLRQRNPDARESYQQVKEDMKRLGVNAHNTYLYIQGHHLFDHVTLPLLERVCNRLMREREREISRLSLHNVQYQTEISSYRNSVGDAQKMLKKNMGYLLSPQYEQILDALKAAWESKEAVSSASQQEQNKTLNNENHQNREATFRARK</sequence>
<feature type="domain" description="DUF4435" evidence="2">
    <location>
        <begin position="27"/>
        <end position="272"/>
    </location>
</feature>
<reference evidence="3 4" key="1">
    <citation type="submission" date="2018-12" db="EMBL/GenBank/DDBJ databases">
        <authorList>
            <consortium name="Pathogen Informatics"/>
        </authorList>
    </citation>
    <scope>NUCLEOTIDE SEQUENCE [LARGE SCALE GENOMIC DNA]</scope>
    <source>
        <strain evidence="3 4">NCTC13071</strain>
    </source>
</reference>
<dbReference type="InterPro" id="IPR029492">
    <property type="entry name" value="DUF4435"/>
</dbReference>
<evidence type="ECO:0000259" key="2">
    <source>
        <dbReference type="Pfam" id="PF14491"/>
    </source>
</evidence>
<evidence type="ECO:0000313" key="3">
    <source>
        <dbReference type="EMBL" id="VEH14330.1"/>
    </source>
</evidence>
<dbReference type="Pfam" id="PF14491">
    <property type="entry name" value="DUF4435"/>
    <property type="match status" value="1"/>
</dbReference>
<dbReference type="AlphaFoldDB" id="A0A3S4UKA8"/>
<feature type="region of interest" description="Disordered" evidence="1">
    <location>
        <begin position="332"/>
        <end position="362"/>
    </location>
</feature>
<dbReference type="GO" id="GO:0005524">
    <property type="term" value="F:ATP binding"/>
    <property type="evidence" value="ECO:0007669"/>
    <property type="project" value="UniProtKB-KW"/>
</dbReference>
<dbReference type="RefSeq" id="WP_018919456.1">
    <property type="nucleotide sequence ID" value="NZ_CAUURG010000013.1"/>
</dbReference>
<dbReference type="EMBL" id="LR134384">
    <property type="protein sequence ID" value="VEH14330.1"/>
    <property type="molecule type" value="Genomic_DNA"/>
</dbReference>
<protein>
    <submittedName>
        <fullName evidence="3">Predicted ATP-binding protein involved in virulence</fullName>
    </submittedName>
</protein>
<proteinExistence type="predicted"/>
<dbReference type="KEGG" id="poc:NCTC13071_00300"/>
<dbReference type="GeneID" id="85011218"/>
<accession>A0A3S4UKA8</accession>
<name>A0A3S4UKA8_9BACT</name>